<dbReference type="Proteomes" id="UP001332192">
    <property type="component" value="Chromosome"/>
</dbReference>
<evidence type="ECO:0000313" key="2">
    <source>
        <dbReference type="Proteomes" id="UP001332192"/>
    </source>
</evidence>
<organism evidence="1 2">
    <name type="scientific">Carboxydichorda subterranea</name>
    <dbReference type="NCBI Taxonomy" id="3109565"/>
    <lineage>
        <taxon>Bacteria</taxon>
        <taxon>Bacillati</taxon>
        <taxon>Bacillota</taxon>
        <taxon>Limnochordia</taxon>
        <taxon>Limnochordales</taxon>
        <taxon>Geochordaceae</taxon>
        <taxon>Carboxydichorda</taxon>
    </lineage>
</organism>
<dbReference type="RefSeq" id="WP_324716598.1">
    <property type="nucleotide sequence ID" value="NZ_CP141615.1"/>
</dbReference>
<dbReference type="InterPro" id="IPR002915">
    <property type="entry name" value="DeoC/FbaB/LacD_aldolase"/>
</dbReference>
<accession>A0ABZ1BX20</accession>
<evidence type="ECO:0000313" key="1">
    <source>
        <dbReference type="EMBL" id="WRP17327.1"/>
    </source>
</evidence>
<dbReference type="SMART" id="SM01133">
    <property type="entry name" value="DeoC"/>
    <property type="match status" value="1"/>
</dbReference>
<evidence type="ECO:0008006" key="3">
    <source>
        <dbReference type="Google" id="ProtNLM"/>
    </source>
</evidence>
<dbReference type="PIRSF" id="PIRSF038992">
    <property type="entry name" value="Aldolase_Ia"/>
    <property type="match status" value="1"/>
</dbReference>
<dbReference type="Gene3D" id="3.20.20.70">
    <property type="entry name" value="Aldolase class I"/>
    <property type="match status" value="1"/>
</dbReference>
<keyword evidence="2" id="KW-1185">Reference proteome</keyword>
<dbReference type="InterPro" id="IPR041720">
    <property type="entry name" value="FbaB-like"/>
</dbReference>
<dbReference type="PANTHER" id="PTHR47916">
    <property type="entry name" value="FRUCTOSE-BISPHOSPHATE ALDOLASE CLASS 1"/>
    <property type="match status" value="1"/>
</dbReference>
<dbReference type="PANTHER" id="PTHR47916:SF1">
    <property type="entry name" value="3-HYDROXY-5-PHOSPHONOOXYPENTANE-2,4-DIONE THIOLASE"/>
    <property type="match status" value="1"/>
</dbReference>
<dbReference type="InterPro" id="IPR050456">
    <property type="entry name" value="DeoC/FbaB_aldolase"/>
</dbReference>
<protein>
    <recommendedName>
        <fullName evidence="3">Fructose-bisphosphate aldolase</fullName>
    </recommendedName>
</protein>
<gene>
    <name evidence="1" type="ORF">U7230_14800</name>
</gene>
<name>A0ABZ1BX20_9FIRM</name>
<dbReference type="Pfam" id="PF01791">
    <property type="entry name" value="DeoC"/>
    <property type="match status" value="1"/>
</dbReference>
<reference evidence="1 2" key="1">
    <citation type="journal article" date="2024" name="Front. Microbiol.">
        <title>Novel thermophilic genera Geochorda gen. nov. and Carboxydochorda gen. nov. from the deep terrestrial subsurface reveal the ecophysiological diversity in the class Limnochordia.</title>
        <authorList>
            <person name="Karnachuk O.V."/>
            <person name="Lukina A.P."/>
            <person name="Avakyan M.R."/>
            <person name="Kadnikov V.V."/>
            <person name="Begmatov S."/>
            <person name="Beletsky A.V."/>
            <person name="Vlasova K.G."/>
            <person name="Novikov A.A."/>
            <person name="Shcherbakova V.A."/>
            <person name="Mardanov A.V."/>
            <person name="Ravin N.V."/>
        </authorList>
    </citation>
    <scope>NUCLEOTIDE SEQUENCE [LARGE SCALE GENOMIC DNA]</scope>
    <source>
        <strain evidence="1 2">L945</strain>
    </source>
</reference>
<dbReference type="EMBL" id="CP141615">
    <property type="protein sequence ID" value="WRP17327.1"/>
    <property type="molecule type" value="Genomic_DNA"/>
</dbReference>
<proteinExistence type="predicted"/>
<dbReference type="InterPro" id="IPR013785">
    <property type="entry name" value="Aldolase_TIM"/>
</dbReference>
<sequence>MNRPIDAWLHTIDHPGKRLRMGRLLRPETGRGVIVAMDHGLFVGRPEGLEEVGRTIDRLLPAGPDGVLVTPGMLRHVAGRLAGRGGPGVVLALDTYLTTTFPGKGGLAGAGSGQAHRSIASPEQAAALGADCVKLLLIFGDAGLPAFADNLSFIAQTVEASRRTGVPVMVEPTVWSYPGVPAPALSATQLADMARIAVELGADILKLPFAGPLDEFRSIVRESPVPVMVLGGARTQTPEATLEMARQATEAGAAGLVFGRNVWQHPDPPGLLRQLLQVVHGA</sequence>
<dbReference type="SUPFAM" id="SSF51569">
    <property type="entry name" value="Aldolase"/>
    <property type="match status" value="1"/>
</dbReference>